<evidence type="ECO:0000256" key="2">
    <source>
        <dbReference type="SAM" id="SignalP"/>
    </source>
</evidence>
<keyword evidence="1" id="KW-0812">Transmembrane</keyword>
<feature type="signal peptide" evidence="2">
    <location>
        <begin position="1"/>
        <end position="20"/>
    </location>
</feature>
<keyword evidence="1" id="KW-0472">Membrane</keyword>
<keyword evidence="2" id="KW-0732">Signal</keyword>
<dbReference type="EMBL" id="JAGPYM010000032">
    <property type="protein sequence ID" value="KAH6876818.1"/>
    <property type="molecule type" value="Genomic_DNA"/>
</dbReference>
<evidence type="ECO:0000313" key="3">
    <source>
        <dbReference type="EMBL" id="KAH6876818.1"/>
    </source>
</evidence>
<accession>A0A9P8VWZ0</accession>
<evidence type="ECO:0000256" key="1">
    <source>
        <dbReference type="SAM" id="Phobius"/>
    </source>
</evidence>
<gene>
    <name evidence="3" type="ORF">B0T10DRAFT_497314</name>
</gene>
<proteinExistence type="predicted"/>
<feature type="chain" id="PRO_5040209476" evidence="2">
    <location>
        <begin position="21"/>
        <end position="127"/>
    </location>
</feature>
<organism evidence="3 4">
    <name type="scientific">Thelonectria olida</name>
    <dbReference type="NCBI Taxonomy" id="1576542"/>
    <lineage>
        <taxon>Eukaryota</taxon>
        <taxon>Fungi</taxon>
        <taxon>Dikarya</taxon>
        <taxon>Ascomycota</taxon>
        <taxon>Pezizomycotina</taxon>
        <taxon>Sordariomycetes</taxon>
        <taxon>Hypocreomycetidae</taxon>
        <taxon>Hypocreales</taxon>
        <taxon>Nectriaceae</taxon>
        <taxon>Thelonectria</taxon>
    </lineage>
</organism>
<keyword evidence="4" id="KW-1185">Reference proteome</keyword>
<sequence>MKLVTAYLFLGIALVNLAQSTLLPLSCLITKNDQYHLTSRAEAPHEKKRVFHITYYNVKIPKTGDHREECIHRLQHRAASFLPGRIGIAFAHRSCSKPNLLVDCVCIGLLLLISFTLFMAACLLPER</sequence>
<feature type="transmembrane region" description="Helical" evidence="1">
    <location>
        <begin position="100"/>
        <end position="124"/>
    </location>
</feature>
<reference evidence="3 4" key="1">
    <citation type="journal article" date="2021" name="Nat. Commun.">
        <title>Genetic determinants of endophytism in the Arabidopsis root mycobiome.</title>
        <authorList>
            <person name="Mesny F."/>
            <person name="Miyauchi S."/>
            <person name="Thiergart T."/>
            <person name="Pickel B."/>
            <person name="Atanasova L."/>
            <person name="Karlsson M."/>
            <person name="Huettel B."/>
            <person name="Barry K.W."/>
            <person name="Haridas S."/>
            <person name="Chen C."/>
            <person name="Bauer D."/>
            <person name="Andreopoulos W."/>
            <person name="Pangilinan J."/>
            <person name="LaButti K."/>
            <person name="Riley R."/>
            <person name="Lipzen A."/>
            <person name="Clum A."/>
            <person name="Drula E."/>
            <person name="Henrissat B."/>
            <person name="Kohler A."/>
            <person name="Grigoriev I.V."/>
            <person name="Martin F.M."/>
            <person name="Hacquard S."/>
        </authorList>
    </citation>
    <scope>NUCLEOTIDE SEQUENCE [LARGE SCALE GENOMIC DNA]</scope>
    <source>
        <strain evidence="3 4">MPI-CAGE-CH-0241</strain>
    </source>
</reference>
<name>A0A9P8VWZ0_9HYPO</name>
<protein>
    <submittedName>
        <fullName evidence="3">Uncharacterized protein</fullName>
    </submittedName>
</protein>
<keyword evidence="1" id="KW-1133">Transmembrane helix</keyword>
<dbReference type="AlphaFoldDB" id="A0A9P8VWZ0"/>
<comment type="caution">
    <text evidence="3">The sequence shown here is derived from an EMBL/GenBank/DDBJ whole genome shotgun (WGS) entry which is preliminary data.</text>
</comment>
<evidence type="ECO:0000313" key="4">
    <source>
        <dbReference type="Proteomes" id="UP000777438"/>
    </source>
</evidence>
<dbReference type="Proteomes" id="UP000777438">
    <property type="component" value="Unassembled WGS sequence"/>
</dbReference>